<protein>
    <submittedName>
        <fullName evidence="9">Uncharacterized protein</fullName>
    </submittedName>
</protein>
<evidence type="ECO:0000256" key="2">
    <source>
        <dbReference type="ARBA" id="ARBA00022475"/>
    </source>
</evidence>
<evidence type="ECO:0000256" key="4">
    <source>
        <dbReference type="ARBA" id="ARBA00022989"/>
    </source>
</evidence>
<dbReference type="InterPro" id="IPR052192">
    <property type="entry name" value="Insect_Ionotropic_Sensory_Rcpt"/>
</dbReference>
<keyword evidence="3 8" id="KW-0812">Transmembrane</keyword>
<dbReference type="PANTHER" id="PTHR42643:SF31">
    <property type="entry name" value="IONOTROPIC RECEPTOR 68B-RELATED"/>
    <property type="match status" value="1"/>
</dbReference>
<evidence type="ECO:0000256" key="1">
    <source>
        <dbReference type="ARBA" id="ARBA00004651"/>
    </source>
</evidence>
<accession>A0AAD8AJM5</accession>
<evidence type="ECO:0000256" key="6">
    <source>
        <dbReference type="ARBA" id="ARBA00023170"/>
    </source>
</evidence>
<gene>
    <name evidence="9" type="ORF">L9F63_009452</name>
</gene>
<feature type="transmembrane region" description="Helical" evidence="8">
    <location>
        <begin position="353"/>
        <end position="374"/>
    </location>
</feature>
<proteinExistence type="predicted"/>
<dbReference type="AlphaFoldDB" id="A0AAD8AJM5"/>
<keyword evidence="2" id="KW-1003">Cell membrane</keyword>
<evidence type="ECO:0000256" key="5">
    <source>
        <dbReference type="ARBA" id="ARBA00023136"/>
    </source>
</evidence>
<evidence type="ECO:0000256" key="3">
    <source>
        <dbReference type="ARBA" id="ARBA00022692"/>
    </source>
</evidence>
<evidence type="ECO:0000313" key="10">
    <source>
        <dbReference type="Proteomes" id="UP001233999"/>
    </source>
</evidence>
<name>A0AAD8AJM5_DIPPU</name>
<organism evidence="9 10">
    <name type="scientific">Diploptera punctata</name>
    <name type="common">Pacific beetle cockroach</name>
    <dbReference type="NCBI Taxonomy" id="6984"/>
    <lineage>
        <taxon>Eukaryota</taxon>
        <taxon>Metazoa</taxon>
        <taxon>Ecdysozoa</taxon>
        <taxon>Arthropoda</taxon>
        <taxon>Hexapoda</taxon>
        <taxon>Insecta</taxon>
        <taxon>Pterygota</taxon>
        <taxon>Neoptera</taxon>
        <taxon>Polyneoptera</taxon>
        <taxon>Dictyoptera</taxon>
        <taxon>Blattodea</taxon>
        <taxon>Blaberoidea</taxon>
        <taxon>Blaberidae</taxon>
        <taxon>Diplopterinae</taxon>
        <taxon>Diploptera</taxon>
    </lineage>
</organism>
<sequence>MISNITLNNFFPESDVSQSGSAAYPDVPNYVKDYPAESEHSYILFVQSAYSLPEFVELENISNEQEWNPKDNFLILVAVMSYCFDVEESYNISETLWRTSRILNAVTYVKYFTECIGNEDTVFIYNPFHTNENWNTRGKITTIDLGRVSQIPKTYLQKTWNLGQYCLQVSLFNIFPTAVRDCGNCTFSHTPEYNHYNCNCTYKGRDWLVLKNLATFMNFIPYIVPESYSTDVSQSIFDLTSRSSEIAFNERYMKFYGNNLVEFTMPAFYTRRIVVIVPKARIIPIWTVIWQYFSGYFWIYFIFAFVASTISWYMLRRPNENVSQFSTAFDMLAVFITMSLNIITRVVSSSQRILLMCCLFSSLIIMCCFQSSLLEVVTHPHFYPEINTLTQLDEANLPIITLDSSLVDTFNESDSMINLVHKVQYIKP</sequence>
<keyword evidence="5 8" id="KW-0472">Membrane</keyword>
<keyword evidence="6" id="KW-0675">Receptor</keyword>
<comment type="subcellular location">
    <subcellularLocation>
        <location evidence="1">Cell membrane</location>
        <topology evidence="1">Multi-pass membrane protein</topology>
    </subcellularLocation>
</comment>
<reference evidence="9" key="1">
    <citation type="journal article" date="2023" name="IScience">
        <title>Live-bearing cockroach genome reveals convergent evolutionary mechanisms linked to viviparity in insects and beyond.</title>
        <authorList>
            <person name="Fouks B."/>
            <person name="Harrison M.C."/>
            <person name="Mikhailova A.A."/>
            <person name="Marchal E."/>
            <person name="English S."/>
            <person name="Carruthers M."/>
            <person name="Jennings E.C."/>
            <person name="Chiamaka E.L."/>
            <person name="Frigard R.A."/>
            <person name="Pippel M."/>
            <person name="Attardo G.M."/>
            <person name="Benoit J.B."/>
            <person name="Bornberg-Bauer E."/>
            <person name="Tobe S.S."/>
        </authorList>
    </citation>
    <scope>NUCLEOTIDE SEQUENCE</scope>
    <source>
        <strain evidence="9">Stay&amp;Tobe</strain>
    </source>
</reference>
<dbReference type="Proteomes" id="UP001233999">
    <property type="component" value="Unassembled WGS sequence"/>
</dbReference>
<evidence type="ECO:0000256" key="7">
    <source>
        <dbReference type="ARBA" id="ARBA00023180"/>
    </source>
</evidence>
<dbReference type="EMBL" id="JASPKZ010000435">
    <property type="protein sequence ID" value="KAJ9600276.1"/>
    <property type="molecule type" value="Genomic_DNA"/>
</dbReference>
<keyword evidence="10" id="KW-1185">Reference proteome</keyword>
<evidence type="ECO:0000256" key="8">
    <source>
        <dbReference type="SAM" id="Phobius"/>
    </source>
</evidence>
<keyword evidence="7" id="KW-0325">Glycoprotein</keyword>
<dbReference type="PANTHER" id="PTHR42643">
    <property type="entry name" value="IONOTROPIC RECEPTOR 20A-RELATED"/>
    <property type="match status" value="1"/>
</dbReference>
<comment type="caution">
    <text evidence="9">The sequence shown here is derived from an EMBL/GenBank/DDBJ whole genome shotgun (WGS) entry which is preliminary data.</text>
</comment>
<feature type="transmembrane region" description="Helical" evidence="8">
    <location>
        <begin position="297"/>
        <end position="315"/>
    </location>
</feature>
<reference evidence="9" key="2">
    <citation type="submission" date="2023-05" db="EMBL/GenBank/DDBJ databases">
        <authorList>
            <person name="Fouks B."/>
        </authorList>
    </citation>
    <scope>NUCLEOTIDE SEQUENCE</scope>
    <source>
        <strain evidence="9">Stay&amp;Tobe</strain>
        <tissue evidence="9">Testes</tissue>
    </source>
</reference>
<evidence type="ECO:0000313" key="9">
    <source>
        <dbReference type="EMBL" id="KAJ9600276.1"/>
    </source>
</evidence>
<feature type="transmembrane region" description="Helical" evidence="8">
    <location>
        <begin position="327"/>
        <end position="347"/>
    </location>
</feature>
<keyword evidence="4 8" id="KW-1133">Transmembrane helix</keyword>
<dbReference type="GO" id="GO:0005886">
    <property type="term" value="C:plasma membrane"/>
    <property type="evidence" value="ECO:0007669"/>
    <property type="project" value="UniProtKB-SubCell"/>
</dbReference>